<dbReference type="SUPFAM" id="SSF55073">
    <property type="entry name" value="Nucleotide cyclase"/>
    <property type="match status" value="1"/>
</dbReference>
<dbReference type="Pfam" id="PF00211">
    <property type="entry name" value="Guanylate_cyc"/>
    <property type="match status" value="1"/>
</dbReference>
<dbReference type="CDD" id="cd07302">
    <property type="entry name" value="CHD"/>
    <property type="match status" value="1"/>
</dbReference>
<dbReference type="PROSITE" id="PS00452">
    <property type="entry name" value="GUANYLATE_CYCLASE_1"/>
    <property type="match status" value="1"/>
</dbReference>
<dbReference type="FunFam" id="1.10.510.10:FF:000801">
    <property type="entry name" value="Guanylate cyclase"/>
    <property type="match status" value="1"/>
</dbReference>
<dbReference type="InterPro" id="IPR001245">
    <property type="entry name" value="Ser-Thr/Tyr_kinase_cat_dom"/>
</dbReference>
<dbReference type="Gene3D" id="6.10.250.780">
    <property type="match status" value="1"/>
</dbReference>
<keyword evidence="4 14" id="KW-0812">Transmembrane</keyword>
<evidence type="ECO:0000256" key="15">
    <source>
        <dbReference type="SAM" id="SignalP"/>
    </source>
</evidence>
<dbReference type="InterPro" id="IPR029787">
    <property type="entry name" value="Nucleotide_cyclase"/>
</dbReference>
<dbReference type="InterPro" id="IPR018297">
    <property type="entry name" value="A/G_cyclase_CS"/>
</dbReference>
<dbReference type="InParanoid" id="A0A6J2XW44"/>
<feature type="transmembrane region" description="Helical" evidence="14">
    <location>
        <begin position="374"/>
        <end position="396"/>
    </location>
</feature>
<evidence type="ECO:0000256" key="8">
    <source>
        <dbReference type="ARBA" id="ARBA00023180"/>
    </source>
</evidence>
<dbReference type="InterPro" id="IPR011009">
    <property type="entry name" value="Kinase-like_dom_sf"/>
</dbReference>
<dbReference type="FunCoup" id="A0A6J2XW44">
    <property type="interactions" value="159"/>
</dbReference>
<gene>
    <name evidence="19" type="primary">LOC115881481</name>
</gene>
<dbReference type="Pfam" id="PF01094">
    <property type="entry name" value="ANF_receptor"/>
    <property type="match status" value="1"/>
</dbReference>
<keyword evidence="8" id="KW-0325">Glycoprotein</keyword>
<evidence type="ECO:0000256" key="2">
    <source>
        <dbReference type="ARBA" id="ARBA00004479"/>
    </source>
</evidence>
<dbReference type="OrthoDB" id="1890790at2759"/>
<dbReference type="FunFam" id="3.30.70.1230:FF:000039">
    <property type="entry name" value="Guanylate cyclase"/>
    <property type="match status" value="1"/>
</dbReference>
<dbReference type="SUPFAM" id="SSF56112">
    <property type="entry name" value="Protein kinase-like (PK-like)"/>
    <property type="match status" value="1"/>
</dbReference>
<dbReference type="PANTHER" id="PTHR11920:SF462">
    <property type="entry name" value="GUANYLATE CYCLASE"/>
    <property type="match status" value="1"/>
</dbReference>
<feature type="coiled-coil region" evidence="13">
    <location>
        <begin position="744"/>
        <end position="775"/>
    </location>
</feature>
<dbReference type="GO" id="GO:0004383">
    <property type="term" value="F:guanylate cyclase activity"/>
    <property type="evidence" value="ECO:0007669"/>
    <property type="project" value="UniProtKB-EC"/>
</dbReference>
<evidence type="ECO:0000259" key="16">
    <source>
        <dbReference type="PROSITE" id="PS50011"/>
    </source>
</evidence>
<comment type="similarity">
    <text evidence="11">Belongs to the adenylyl cyclase class-4/guanylyl cyclase family.</text>
</comment>
<evidence type="ECO:0000256" key="13">
    <source>
        <dbReference type="SAM" id="Coils"/>
    </source>
</evidence>
<keyword evidence="18" id="KW-1185">Reference proteome</keyword>
<dbReference type="KEGG" id="soy:115881481"/>
<dbReference type="InterPro" id="IPR001054">
    <property type="entry name" value="A/G_cyclase"/>
</dbReference>
<dbReference type="EC" id="4.6.1.2" evidence="3 12"/>
<evidence type="ECO:0000313" key="19">
    <source>
        <dbReference type="RefSeq" id="XP_030754834.1"/>
    </source>
</evidence>
<evidence type="ECO:0000259" key="17">
    <source>
        <dbReference type="PROSITE" id="PS50125"/>
    </source>
</evidence>
<protein>
    <recommendedName>
        <fullName evidence="3 12">Guanylate cyclase</fullName>
        <ecNumber evidence="3 12">4.6.1.2</ecNumber>
    </recommendedName>
</protein>
<comment type="subcellular location">
    <subcellularLocation>
        <location evidence="2">Membrane</location>
        <topology evidence="2">Single-pass type I membrane protein</topology>
    </subcellularLocation>
</comment>
<keyword evidence="6 14" id="KW-1133">Transmembrane helix</keyword>
<evidence type="ECO:0000256" key="4">
    <source>
        <dbReference type="ARBA" id="ARBA00022692"/>
    </source>
</evidence>
<feature type="chain" id="PRO_5026859246" description="Guanylate cyclase" evidence="15">
    <location>
        <begin position="19"/>
        <end position="1218"/>
    </location>
</feature>
<dbReference type="GO" id="GO:0007168">
    <property type="term" value="P:receptor guanylyl cyclase signaling pathway"/>
    <property type="evidence" value="ECO:0007669"/>
    <property type="project" value="TreeGrafter"/>
</dbReference>
<keyword evidence="10 12" id="KW-0141">cGMP biosynthesis</keyword>
<feature type="domain" description="Protein kinase" evidence="16">
    <location>
        <begin position="456"/>
        <end position="732"/>
    </location>
</feature>
<feature type="domain" description="Guanylate cyclase" evidence="17">
    <location>
        <begin position="807"/>
        <end position="936"/>
    </location>
</feature>
<organism evidence="18 19">
    <name type="scientific">Sitophilus oryzae</name>
    <name type="common">Rice weevil</name>
    <name type="synonym">Curculio oryzae</name>
    <dbReference type="NCBI Taxonomy" id="7048"/>
    <lineage>
        <taxon>Eukaryota</taxon>
        <taxon>Metazoa</taxon>
        <taxon>Ecdysozoa</taxon>
        <taxon>Arthropoda</taxon>
        <taxon>Hexapoda</taxon>
        <taxon>Insecta</taxon>
        <taxon>Pterygota</taxon>
        <taxon>Neoptera</taxon>
        <taxon>Endopterygota</taxon>
        <taxon>Coleoptera</taxon>
        <taxon>Polyphaga</taxon>
        <taxon>Cucujiformia</taxon>
        <taxon>Curculionidae</taxon>
        <taxon>Dryophthorinae</taxon>
        <taxon>Sitophilus</taxon>
    </lineage>
</organism>
<dbReference type="GO" id="GO:0005524">
    <property type="term" value="F:ATP binding"/>
    <property type="evidence" value="ECO:0007669"/>
    <property type="project" value="InterPro"/>
</dbReference>
<evidence type="ECO:0000256" key="10">
    <source>
        <dbReference type="ARBA" id="ARBA00023293"/>
    </source>
</evidence>
<name>A0A6J2XW44_SITOR</name>
<dbReference type="Gene3D" id="3.30.70.1230">
    <property type="entry name" value="Nucleotide cyclase"/>
    <property type="match status" value="1"/>
</dbReference>
<sequence length="1218" mass="136131">MAGLYLLWLLACVLPSLSFQSPRSVLVLTELCYYPLNMTRVNDKLKSLNITTVDVLGRDDLCENQQKLLHTLSASSGLVLGSFRPDICSSVQYLNTYFNTTLLLWNCPKGLAEEEKEQDEDNKKILHLGPTISDIAGGFANVVADMKWKSVAIITVASGWWPILSHKLELELRELGIVPKHSFVFGKDASLRHIEGKLSALDKNPCRALVFCLPPDRLGLSILESTKQLNTSLENSLFIFLDILTLPSWKSSLDKVMTTNNSINTTSTLSSQPQDILLFLDRITLNSTIEENVIKNIGDSFNISRVRVPPSFVLVDVQNLTMRPLLNVFETNGSNGYRTVTVSDNFDQWWTTHKQLEECDAFCKFSAENLVSAWLYWVISCSILLIFFLLGLTAFVRYKLLKKKTAKAPFKVLLSGADFVFPQLSDRPRVDEGIEAMLCCWLQQLQEFGGPEVDKPDLLQNSGGASARTPMRTSSTPNLAKQIIVDPRVRYNGDLVQMKPVPSNGSCEMKAKTIELLVLLHGLRHENLNPLIGVLAESPRAALVSEYCARGSLQDVLQQDDIKLDWSFRLSLLTDLVRGMKYLHSTQIRVHGYLTSRNCVIDARWVLKVTDYGLPAFYEAQGIQLPNKNSRELLWTAPELLRHNNLRKRGTQPGDVYSFGIILQEVVVRGEPFCMLALTPEEIIEKVKHPPPLIRPSVSKGAAPPEAINIMRQCWAEQADMRPDFNAVHDLFKKLNHGRKVNIVDTMFQMLEKYSNNLEELIRERTEQLDIEKKKTEQLLNRMLPSYVAEKLKLGMPVDPEEYEEVTIYFSDIVGFTTISAHSTPFQVVDLLNDLYTCFDATINAYNVYKVETIGDAYMVVGGLPVRIPDHAEQIATMALDLLHQSGRFCIRHLPGTPLRLRIGLHTGPCCAGVVGLTMPRYCLFGDTVNTASRMESTGAAWRIHMSEATKSRLEKAGGYHIESRGPTEIKGKGTMDTYWLLGKEGFNKELPVPPSIEESHGLDESLIVSTLANIPNIKEDSIADSISLENTSRHMSVSEGHTKAPSPNPTFIKTMELSKFSSLTRTHDDSFRSDRIVKSISGETPIILGTPVSASEVAAALLGASTSSLCPYRRGHRGPGKIKEEHEDISTPYSHYKSLSPKQRTGKLLRRQFSLDRTEESIRSDDQISPRLCKQNSAGAADLEKIEEIPLRIPSATPSISSQIQSSLSISVDSLIR</sequence>
<dbReference type="InterPro" id="IPR001828">
    <property type="entry name" value="ANF_lig-bd_rcpt"/>
</dbReference>
<dbReference type="InterPro" id="IPR050401">
    <property type="entry name" value="Cyclic_nucleotide_synthase"/>
</dbReference>
<dbReference type="RefSeq" id="XP_030754834.1">
    <property type="nucleotide sequence ID" value="XM_030898974.1"/>
</dbReference>
<keyword evidence="9 11" id="KW-0456">Lyase</keyword>
<dbReference type="InterPro" id="IPR028082">
    <property type="entry name" value="Peripla_BP_I"/>
</dbReference>
<evidence type="ECO:0000256" key="9">
    <source>
        <dbReference type="ARBA" id="ARBA00023239"/>
    </source>
</evidence>
<dbReference type="PANTHER" id="PTHR11920">
    <property type="entry name" value="GUANYLYL CYCLASE"/>
    <property type="match status" value="1"/>
</dbReference>
<dbReference type="PROSITE" id="PS50125">
    <property type="entry name" value="GUANYLATE_CYCLASE_2"/>
    <property type="match status" value="1"/>
</dbReference>
<dbReference type="SUPFAM" id="SSF53822">
    <property type="entry name" value="Periplasmic binding protein-like I"/>
    <property type="match status" value="1"/>
</dbReference>
<dbReference type="GO" id="GO:0005886">
    <property type="term" value="C:plasma membrane"/>
    <property type="evidence" value="ECO:0007669"/>
    <property type="project" value="TreeGrafter"/>
</dbReference>
<feature type="signal peptide" evidence="15">
    <location>
        <begin position="1"/>
        <end position="18"/>
    </location>
</feature>
<evidence type="ECO:0000256" key="11">
    <source>
        <dbReference type="RuleBase" id="RU000405"/>
    </source>
</evidence>
<dbReference type="SMART" id="SM00044">
    <property type="entry name" value="CYCc"/>
    <property type="match status" value="1"/>
</dbReference>
<dbReference type="Pfam" id="PF07714">
    <property type="entry name" value="PK_Tyr_Ser-Thr"/>
    <property type="match status" value="1"/>
</dbReference>
<dbReference type="PROSITE" id="PS50011">
    <property type="entry name" value="PROTEIN_KINASE_DOM"/>
    <property type="match status" value="1"/>
</dbReference>
<evidence type="ECO:0000256" key="14">
    <source>
        <dbReference type="SAM" id="Phobius"/>
    </source>
</evidence>
<dbReference type="GeneID" id="115881481"/>
<dbReference type="GO" id="GO:0004672">
    <property type="term" value="F:protein kinase activity"/>
    <property type="evidence" value="ECO:0007669"/>
    <property type="project" value="InterPro"/>
</dbReference>
<dbReference type="GO" id="GO:0035556">
    <property type="term" value="P:intracellular signal transduction"/>
    <property type="evidence" value="ECO:0007669"/>
    <property type="project" value="InterPro"/>
</dbReference>
<dbReference type="Gene3D" id="1.10.510.10">
    <property type="entry name" value="Transferase(Phosphotransferase) domain 1"/>
    <property type="match status" value="1"/>
</dbReference>
<dbReference type="Proteomes" id="UP000504635">
    <property type="component" value="Unplaced"/>
</dbReference>
<dbReference type="AlphaFoldDB" id="A0A6J2XW44"/>
<reference evidence="19" key="1">
    <citation type="submission" date="2025-08" db="UniProtKB">
        <authorList>
            <consortium name="RefSeq"/>
        </authorList>
    </citation>
    <scope>IDENTIFICATION</scope>
    <source>
        <tissue evidence="19">Gonads</tissue>
    </source>
</reference>
<proteinExistence type="inferred from homology"/>
<evidence type="ECO:0000256" key="12">
    <source>
        <dbReference type="RuleBase" id="RU003431"/>
    </source>
</evidence>
<evidence type="ECO:0000256" key="3">
    <source>
        <dbReference type="ARBA" id="ARBA00012202"/>
    </source>
</evidence>
<dbReference type="InterPro" id="IPR000719">
    <property type="entry name" value="Prot_kinase_dom"/>
</dbReference>
<dbReference type="GO" id="GO:0001653">
    <property type="term" value="F:peptide receptor activity"/>
    <property type="evidence" value="ECO:0007669"/>
    <property type="project" value="TreeGrafter"/>
</dbReference>
<evidence type="ECO:0000256" key="1">
    <source>
        <dbReference type="ARBA" id="ARBA00001436"/>
    </source>
</evidence>
<evidence type="ECO:0000313" key="18">
    <source>
        <dbReference type="Proteomes" id="UP000504635"/>
    </source>
</evidence>
<accession>A0A6J2XW44</accession>
<evidence type="ECO:0000256" key="7">
    <source>
        <dbReference type="ARBA" id="ARBA00023136"/>
    </source>
</evidence>
<dbReference type="GO" id="GO:0004016">
    <property type="term" value="F:adenylate cyclase activity"/>
    <property type="evidence" value="ECO:0007669"/>
    <property type="project" value="TreeGrafter"/>
</dbReference>
<evidence type="ECO:0000256" key="5">
    <source>
        <dbReference type="ARBA" id="ARBA00022741"/>
    </source>
</evidence>
<keyword evidence="13" id="KW-0175">Coiled coil</keyword>
<keyword evidence="15" id="KW-0732">Signal</keyword>
<evidence type="ECO:0000256" key="6">
    <source>
        <dbReference type="ARBA" id="ARBA00022989"/>
    </source>
</evidence>
<comment type="catalytic activity">
    <reaction evidence="1 12">
        <text>GTP = 3',5'-cyclic GMP + diphosphate</text>
        <dbReference type="Rhea" id="RHEA:13665"/>
        <dbReference type="ChEBI" id="CHEBI:33019"/>
        <dbReference type="ChEBI" id="CHEBI:37565"/>
        <dbReference type="ChEBI" id="CHEBI:57746"/>
        <dbReference type="EC" id="4.6.1.2"/>
    </reaction>
</comment>
<keyword evidence="7 14" id="KW-0472">Membrane</keyword>
<keyword evidence="5" id="KW-0547">Nucleotide-binding</keyword>